<comment type="catalytic activity">
    <reaction evidence="15 21">
        <text>a quinone + succinate = fumarate + a quinol</text>
        <dbReference type="Rhea" id="RHEA:40523"/>
        <dbReference type="ChEBI" id="CHEBI:24646"/>
        <dbReference type="ChEBI" id="CHEBI:29806"/>
        <dbReference type="ChEBI" id="CHEBI:30031"/>
        <dbReference type="ChEBI" id="CHEBI:132124"/>
        <dbReference type="EC" id="1.3.5.1"/>
    </reaction>
</comment>
<feature type="domain" description="FAD-dependent oxidoreductase 2 FAD-binding" evidence="22">
    <location>
        <begin position="11"/>
        <end position="407"/>
    </location>
</feature>
<feature type="domain" description="Fumarate reductase/succinate dehydrogenase flavoprotein-like C-terminal" evidence="23">
    <location>
        <begin position="462"/>
        <end position="590"/>
    </location>
</feature>
<dbReference type="InterPro" id="IPR027477">
    <property type="entry name" value="Succ_DH/fumarate_Rdtase_cat_sf"/>
</dbReference>
<gene>
    <name evidence="24" type="primary">sdhA</name>
    <name evidence="24" type="ORF">NNL22_04905</name>
</gene>
<evidence type="ECO:0000259" key="23">
    <source>
        <dbReference type="Pfam" id="PF02910"/>
    </source>
</evidence>
<dbReference type="InterPro" id="IPR030664">
    <property type="entry name" value="SdhA/FrdA/AprA"/>
</dbReference>
<dbReference type="Gene3D" id="1.20.58.100">
    <property type="entry name" value="Fumarate reductase/succinate dehydrogenase flavoprotein-like, C-terminal domain"/>
    <property type="match status" value="1"/>
</dbReference>
<evidence type="ECO:0000256" key="14">
    <source>
        <dbReference type="ARBA" id="ARBA00023136"/>
    </source>
</evidence>
<dbReference type="NCBIfam" id="TIGR01812">
    <property type="entry name" value="sdhA_frdA_Gneg"/>
    <property type="match status" value="1"/>
</dbReference>
<feature type="active site" description="Proton acceptor" evidence="17">
    <location>
        <position position="289"/>
    </location>
</feature>
<feature type="binding site" evidence="19">
    <location>
        <position position="224"/>
    </location>
    <ligand>
        <name>FAD</name>
        <dbReference type="ChEBI" id="CHEBI:57692"/>
    </ligand>
</feature>
<evidence type="ECO:0000256" key="9">
    <source>
        <dbReference type="ARBA" id="ARBA00022519"/>
    </source>
</evidence>
<dbReference type="Gene3D" id="3.50.50.60">
    <property type="entry name" value="FAD/NAD(P)-binding domain"/>
    <property type="match status" value="1"/>
</dbReference>
<evidence type="ECO:0000256" key="10">
    <source>
        <dbReference type="ARBA" id="ARBA00022630"/>
    </source>
</evidence>
<dbReference type="FunFam" id="1.20.58.100:FF:000001">
    <property type="entry name" value="Succinate dehydrogenase flavoprotein subunit (SdhA)"/>
    <property type="match status" value="1"/>
</dbReference>
<comment type="subcellular location">
    <subcellularLocation>
        <location evidence="2 21">Cell inner membrane</location>
        <topology evidence="2 21">Peripheral membrane protein</topology>
        <orientation evidence="2 21">Cytoplasmic side</orientation>
    </subcellularLocation>
</comment>
<dbReference type="FunFam" id="3.90.700.10:FF:000001">
    <property type="entry name" value="Mitochondrial succinate dehydrogenase flavoprotein subunit"/>
    <property type="match status" value="1"/>
</dbReference>
<feature type="binding site" evidence="19">
    <location>
        <position position="390"/>
    </location>
    <ligand>
        <name>FAD</name>
        <dbReference type="ChEBI" id="CHEBI:57692"/>
    </ligand>
</feature>
<evidence type="ECO:0000256" key="7">
    <source>
        <dbReference type="ARBA" id="ARBA00022448"/>
    </source>
</evidence>
<dbReference type="EC" id="1.3.5.1" evidence="5 21"/>
<keyword evidence="9 21" id="KW-0997">Cell inner membrane</keyword>
<dbReference type="InterPro" id="IPR011281">
    <property type="entry name" value="Succ_DH_flav_su_fwd"/>
</dbReference>
<accession>A0A9E8KQ19</accession>
<evidence type="ECO:0000256" key="20">
    <source>
        <dbReference type="PIRSR" id="PIRSR611281-4"/>
    </source>
</evidence>
<dbReference type="GO" id="GO:0005886">
    <property type="term" value="C:plasma membrane"/>
    <property type="evidence" value="ECO:0007669"/>
    <property type="project" value="UniProtKB-SubCell"/>
</dbReference>
<keyword evidence="7 21" id="KW-0813">Transport</keyword>
<feature type="binding site" evidence="18">
    <location>
        <position position="356"/>
    </location>
    <ligand>
        <name>substrate</name>
    </ligand>
</feature>
<evidence type="ECO:0000313" key="24">
    <source>
        <dbReference type="EMBL" id="UZW75923.1"/>
    </source>
</evidence>
<dbReference type="PROSITE" id="PS00504">
    <property type="entry name" value="FRD_SDH_FAD_BINDING"/>
    <property type="match status" value="1"/>
</dbReference>
<evidence type="ECO:0000256" key="18">
    <source>
        <dbReference type="PIRSR" id="PIRSR611281-2"/>
    </source>
</evidence>
<evidence type="ECO:0000256" key="12">
    <source>
        <dbReference type="ARBA" id="ARBA00022982"/>
    </source>
</evidence>
<dbReference type="SUPFAM" id="SSF46977">
    <property type="entry name" value="Succinate dehydrogenase/fumarate reductase flavoprotein C-terminal domain"/>
    <property type="match status" value="1"/>
</dbReference>
<evidence type="ECO:0000256" key="4">
    <source>
        <dbReference type="ARBA" id="ARBA00008040"/>
    </source>
</evidence>
<dbReference type="Gene3D" id="4.10.80.40">
    <property type="entry name" value="succinate dehydrogenase protein domain"/>
    <property type="match status" value="1"/>
</dbReference>
<dbReference type="KEGG" id="asem:NNL22_04905"/>
<comment type="similarity">
    <text evidence="4 21">Belongs to the FAD-dependent oxidoreductase 2 family. FRD/SDH subfamily.</text>
</comment>
<keyword evidence="25" id="KW-1185">Reference proteome</keyword>
<keyword evidence="14 21" id="KW-0472">Membrane</keyword>
<comment type="function">
    <text evidence="1">Two distinct, membrane-bound, FAD-containing enzymes are responsible for the catalysis of fumarate and succinate interconversion; the fumarate reductase is used in anaerobic growth, and the succinate dehydrogenase is used in aerobic growth.</text>
</comment>
<comment type="cofactor">
    <cofactor evidence="19">
        <name>FAD</name>
        <dbReference type="ChEBI" id="CHEBI:57692"/>
    </cofactor>
    <text evidence="19">Flavinylated by SdhE, about 5% flavinylation occurs in the absence of SdhE.</text>
</comment>
<dbReference type="Pfam" id="PF02910">
    <property type="entry name" value="Succ_DH_flav_C"/>
    <property type="match status" value="1"/>
</dbReference>
<dbReference type="PIRSF" id="PIRSF000171">
    <property type="entry name" value="SDHA_APRA_LASPO"/>
    <property type="match status" value="1"/>
</dbReference>
<dbReference type="InterPro" id="IPR015939">
    <property type="entry name" value="Fum_Rdtase/Succ_DH_flav-like_C"/>
</dbReference>
<evidence type="ECO:0000256" key="16">
    <source>
        <dbReference type="NCBIfam" id="TIGR01816"/>
    </source>
</evidence>
<keyword evidence="10 19" id="KW-0285">Flavoprotein</keyword>
<feature type="binding site" evidence="18">
    <location>
        <position position="257"/>
    </location>
    <ligand>
        <name>substrate</name>
    </ligand>
</feature>
<feature type="binding site" evidence="19">
    <location>
        <begin position="406"/>
        <end position="407"/>
    </location>
    <ligand>
        <name>FAD</name>
        <dbReference type="ChEBI" id="CHEBI:57692"/>
    </ligand>
</feature>
<name>A0A9E8KQ19_9ALTE</name>
<comment type="pathway">
    <text evidence="3 21">Carbohydrate metabolism; tricarboxylic acid cycle; fumarate from succinate (bacterial route): step 1/1.</text>
</comment>
<protein>
    <recommendedName>
        <fullName evidence="6 16">Succinate dehydrogenase flavoprotein subunit</fullName>
        <ecNumber evidence="5 21">1.3.5.1</ecNumber>
    </recommendedName>
</protein>
<feature type="binding site" evidence="19">
    <location>
        <begin position="38"/>
        <end position="53"/>
    </location>
    <ligand>
        <name>FAD</name>
        <dbReference type="ChEBI" id="CHEBI:57692"/>
    </ligand>
</feature>
<dbReference type="InterPro" id="IPR003953">
    <property type="entry name" value="FAD-dep_OxRdtase_2_FAD-bd"/>
</dbReference>
<sequence>MSKLRTLTYEAIVIGGGGAGMRAALQLTESGIKTACITKVFPTRSHTVSAQGGITCAIASNDPNDDWRWHMYDTVKGSDYIGDQDAIEYMCSVGPQAVYELDHMGLPFSRTEEGRIYQRPFGGQSKDYGKGGQAARTCAAADRTGHALLHALYQGNLKGGTTFLNEWYAVDLVKNQKGSVVGVIAICIETGETVYVKAKATVMATGGAGRIYQSTTNALINTGDGMGMALRAGFPGQDMEMWQFHPTGIAGAGVLVTEGCRGEGGYLINGDGERFMERYAPNAKDLAGRDVVARSMVLEILAGRGCGPKKDHVLLKLDHLGEETLNLRLPGICELSKTFAHVDPVKAPVPVVPTCHYMMGGIPTTIGGQALTQDADGNDQIIEGLYACGEAACVSVHGANRLGGNSLLDLVVFGRAAGIQIEKSLKEGFDSDAATEADIDAAMARLDRLNNSTGGESVAAVRADLQETMQLYFGVFRDGETMKKGLKMLDELRERVNNTYLEDKSGAFNTARIEALELDNLFEVAYATAVSAEERKESRGAHARNDFTERDDENWLKHSIYFPTEKRVGKRDVNFSPKTVEAFEPKVRSY</sequence>
<dbReference type="InterPro" id="IPR003952">
    <property type="entry name" value="FRD_SDH_FAD_BS"/>
</dbReference>
<evidence type="ECO:0000256" key="13">
    <source>
        <dbReference type="ARBA" id="ARBA00023002"/>
    </source>
</evidence>
<evidence type="ECO:0000256" key="21">
    <source>
        <dbReference type="RuleBase" id="RU362051"/>
    </source>
</evidence>
<evidence type="ECO:0000256" key="15">
    <source>
        <dbReference type="ARBA" id="ARBA00049220"/>
    </source>
</evidence>
<evidence type="ECO:0000313" key="25">
    <source>
        <dbReference type="Proteomes" id="UP001164472"/>
    </source>
</evidence>
<dbReference type="GO" id="GO:0022900">
    <property type="term" value="P:electron transport chain"/>
    <property type="evidence" value="ECO:0007669"/>
    <property type="project" value="UniProtKB-UniRule"/>
</dbReference>
<proteinExistence type="inferred from homology"/>
<dbReference type="PANTHER" id="PTHR11632:SF51">
    <property type="entry name" value="SUCCINATE DEHYDROGENASE [UBIQUINONE] FLAVOPROTEIN SUBUNIT, MITOCHONDRIAL"/>
    <property type="match status" value="1"/>
</dbReference>
<dbReference type="FunFam" id="4.10.80.40:FF:000001">
    <property type="entry name" value="Succinate dehydrogenase flavoprotein subunit"/>
    <property type="match status" value="1"/>
</dbReference>
<dbReference type="Proteomes" id="UP001164472">
    <property type="component" value="Chromosome"/>
</dbReference>
<dbReference type="Gene3D" id="3.90.700.10">
    <property type="entry name" value="Succinate dehydrogenase/fumarate reductase flavoprotein, catalytic domain"/>
    <property type="match status" value="1"/>
</dbReference>
<dbReference type="GO" id="GO:0008177">
    <property type="term" value="F:succinate dehydrogenase (quinone) activity"/>
    <property type="evidence" value="ECO:0007669"/>
    <property type="project" value="UniProtKB-EC"/>
</dbReference>
<evidence type="ECO:0000256" key="1">
    <source>
        <dbReference type="ARBA" id="ARBA00002054"/>
    </source>
</evidence>
<keyword evidence="11 19" id="KW-0274">FAD</keyword>
<dbReference type="SUPFAM" id="SSF56425">
    <property type="entry name" value="Succinate dehydrogenase/fumarate reductase flavoprotein, catalytic domain"/>
    <property type="match status" value="1"/>
</dbReference>
<keyword evidence="21" id="KW-0816">Tricarboxylic acid cycle</keyword>
<feature type="binding site" evidence="18">
    <location>
        <position position="401"/>
    </location>
    <ligand>
        <name>substrate</name>
    </ligand>
</feature>
<dbReference type="GO" id="GO:0009061">
    <property type="term" value="P:anaerobic respiration"/>
    <property type="evidence" value="ECO:0007669"/>
    <property type="project" value="TreeGrafter"/>
</dbReference>
<dbReference type="EMBL" id="CP101527">
    <property type="protein sequence ID" value="UZW75923.1"/>
    <property type="molecule type" value="Genomic_DNA"/>
</dbReference>
<evidence type="ECO:0000256" key="17">
    <source>
        <dbReference type="PIRSR" id="PIRSR000171-1"/>
    </source>
</evidence>
<feature type="modified residue" description="Tele-8alpha-FAD histidine" evidence="20">
    <location>
        <position position="46"/>
    </location>
</feature>
<dbReference type="GO" id="GO:0009055">
    <property type="term" value="F:electron transfer activity"/>
    <property type="evidence" value="ECO:0007669"/>
    <property type="project" value="UniProtKB-ARBA"/>
</dbReference>
<dbReference type="GO" id="GO:0050660">
    <property type="term" value="F:flavin adenine dinucleotide binding"/>
    <property type="evidence" value="ECO:0007669"/>
    <property type="project" value="UniProtKB-UniRule"/>
</dbReference>
<dbReference type="RefSeq" id="WP_251811672.1">
    <property type="nucleotide sequence ID" value="NZ_CP101527.1"/>
</dbReference>
<dbReference type="SUPFAM" id="SSF51905">
    <property type="entry name" value="FAD/NAD(P)-binding domain"/>
    <property type="match status" value="1"/>
</dbReference>
<evidence type="ECO:0000256" key="19">
    <source>
        <dbReference type="PIRSR" id="PIRSR611281-3"/>
    </source>
</evidence>
<feature type="binding site" evidence="18">
    <location>
        <position position="245"/>
    </location>
    <ligand>
        <name>substrate</name>
    </ligand>
</feature>
<dbReference type="InterPro" id="IPR037099">
    <property type="entry name" value="Fum_R/Succ_DH_flav-like_C_sf"/>
</dbReference>
<evidence type="ECO:0000256" key="3">
    <source>
        <dbReference type="ARBA" id="ARBA00004894"/>
    </source>
</evidence>
<evidence type="ECO:0000256" key="5">
    <source>
        <dbReference type="ARBA" id="ARBA00012792"/>
    </source>
</evidence>
<dbReference type="Pfam" id="PF00890">
    <property type="entry name" value="FAD_binding_2"/>
    <property type="match status" value="1"/>
</dbReference>
<evidence type="ECO:0000256" key="2">
    <source>
        <dbReference type="ARBA" id="ARBA00004515"/>
    </source>
</evidence>
<organism evidence="24 25">
    <name type="scientific">Alkalimarinus sediminis</name>
    <dbReference type="NCBI Taxonomy" id="1632866"/>
    <lineage>
        <taxon>Bacteria</taxon>
        <taxon>Pseudomonadati</taxon>
        <taxon>Pseudomonadota</taxon>
        <taxon>Gammaproteobacteria</taxon>
        <taxon>Alteromonadales</taxon>
        <taxon>Alteromonadaceae</taxon>
        <taxon>Alkalimarinus</taxon>
    </lineage>
</organism>
<evidence type="ECO:0000256" key="6">
    <source>
        <dbReference type="ARBA" id="ARBA00019965"/>
    </source>
</evidence>
<dbReference type="InterPro" id="IPR036188">
    <property type="entry name" value="FAD/NAD-bd_sf"/>
</dbReference>
<dbReference type="NCBIfam" id="TIGR01816">
    <property type="entry name" value="sdhA_forward"/>
    <property type="match status" value="1"/>
</dbReference>
<dbReference type="PANTHER" id="PTHR11632">
    <property type="entry name" value="SUCCINATE DEHYDROGENASE 2 FLAVOPROTEIN SUBUNIT"/>
    <property type="match status" value="1"/>
</dbReference>
<evidence type="ECO:0000256" key="8">
    <source>
        <dbReference type="ARBA" id="ARBA00022475"/>
    </source>
</evidence>
<evidence type="ECO:0000256" key="11">
    <source>
        <dbReference type="ARBA" id="ARBA00022827"/>
    </source>
</evidence>
<keyword evidence="13 21" id="KW-0560">Oxidoreductase</keyword>
<reference evidence="24" key="1">
    <citation type="submission" date="2022-07" db="EMBL/GenBank/DDBJ databases">
        <title>Alkalimarinus sp. nov., isolated from gut of a Alitta virens.</title>
        <authorList>
            <person name="Yang A.I."/>
            <person name="Shin N.-R."/>
        </authorList>
    </citation>
    <scope>NUCLEOTIDE SEQUENCE</scope>
    <source>
        <strain evidence="24">FA028</strain>
    </source>
</reference>
<dbReference type="InterPro" id="IPR014006">
    <property type="entry name" value="Succ_Dhase_FrdA_Gneg"/>
</dbReference>
<keyword evidence="12 21" id="KW-0249">Electron transport</keyword>
<dbReference type="AlphaFoldDB" id="A0A9E8KQ19"/>
<feature type="binding site" evidence="19">
    <location>
        <begin position="15"/>
        <end position="20"/>
    </location>
    <ligand>
        <name>FAD</name>
        <dbReference type="ChEBI" id="CHEBI:57692"/>
    </ligand>
</feature>
<evidence type="ECO:0000259" key="22">
    <source>
        <dbReference type="Pfam" id="PF00890"/>
    </source>
</evidence>
<dbReference type="GO" id="GO:0006099">
    <property type="term" value="P:tricarboxylic acid cycle"/>
    <property type="evidence" value="ECO:0007669"/>
    <property type="project" value="UniProtKB-UniRule"/>
</dbReference>
<keyword evidence="8" id="KW-1003">Cell membrane</keyword>